<keyword evidence="2" id="KW-1185">Reference proteome</keyword>
<dbReference type="RefSeq" id="WP_086434413.1">
    <property type="nucleotide sequence ID" value="NZ_FXWH01000001.1"/>
</dbReference>
<evidence type="ECO:0000313" key="2">
    <source>
        <dbReference type="Proteomes" id="UP000194450"/>
    </source>
</evidence>
<dbReference type="EMBL" id="FXWH01000001">
    <property type="protein sequence ID" value="SMQ65654.1"/>
    <property type="molecule type" value="Genomic_DNA"/>
</dbReference>
<evidence type="ECO:0000313" key="1">
    <source>
        <dbReference type="EMBL" id="SMQ65654.1"/>
    </source>
</evidence>
<gene>
    <name evidence="1" type="ORF">SAMN06297229_1322</name>
</gene>
<reference evidence="2" key="1">
    <citation type="submission" date="2017-04" db="EMBL/GenBank/DDBJ databases">
        <authorList>
            <person name="Varghese N."/>
            <person name="Submissions S."/>
        </authorList>
    </citation>
    <scope>NUCLEOTIDE SEQUENCE [LARGE SCALE GENOMIC DNA]</scope>
</reference>
<name>A0A1Y6ESH3_9GAMM</name>
<dbReference type="Proteomes" id="UP000194450">
    <property type="component" value="Unassembled WGS sequence"/>
</dbReference>
<dbReference type="AlphaFoldDB" id="A0A1Y6ESH3"/>
<accession>A0A1Y6ESH3</accession>
<organism evidence="1 2">
    <name type="scientific">Pseudidiomarina planktonica</name>
    <dbReference type="NCBI Taxonomy" id="1323738"/>
    <lineage>
        <taxon>Bacteria</taxon>
        <taxon>Pseudomonadati</taxon>
        <taxon>Pseudomonadota</taxon>
        <taxon>Gammaproteobacteria</taxon>
        <taxon>Alteromonadales</taxon>
        <taxon>Idiomarinaceae</taxon>
        <taxon>Pseudidiomarina</taxon>
    </lineage>
</organism>
<sequence>MIDLSNNIIIDEFSQKHRVHSAEDVKKVLNSSTSPLVILRNGNVGGFSLIGISAPKGEQRRFTFSNQQDLCLQGISVLLNQSVFKTAPVKTPNKANGKASESAMGDYKTKDTLFTETEYKRKLR</sequence>
<proteinExistence type="predicted"/>
<protein>
    <submittedName>
        <fullName evidence="1">Uncharacterized protein</fullName>
    </submittedName>
</protein>